<dbReference type="PANTHER" id="PTHR30004:SF6">
    <property type="entry name" value="D-THREONATE 4-PHOSPHATE DEHYDROGENASE"/>
    <property type="match status" value="1"/>
</dbReference>
<proteinExistence type="predicted"/>
<keyword evidence="1" id="KW-0479">Metal-binding</keyword>
<keyword evidence="5" id="KW-1185">Reference proteome</keyword>
<name>A0ABX1T1I1_PELUQ</name>
<comment type="caution">
    <text evidence="4">The sequence shown here is derived from an EMBL/GenBank/DDBJ whole genome shotgun (WGS) entry which is preliminary data.</text>
</comment>
<keyword evidence="3" id="KW-0520">NAD</keyword>
<dbReference type="PANTHER" id="PTHR30004">
    <property type="entry name" value="4-HYDROXYTHREONINE-4-PHOSPHATE DEHYDROGENASE"/>
    <property type="match status" value="1"/>
</dbReference>
<dbReference type="SUPFAM" id="SSF53659">
    <property type="entry name" value="Isocitrate/Isopropylmalate dehydrogenase-like"/>
    <property type="match status" value="1"/>
</dbReference>
<keyword evidence="2" id="KW-0560">Oxidoreductase</keyword>
<protein>
    <submittedName>
        <fullName evidence="4">4-hydroxythreonine-4-phosphate dehydrogenase</fullName>
    </submittedName>
</protein>
<evidence type="ECO:0000256" key="1">
    <source>
        <dbReference type="ARBA" id="ARBA00022723"/>
    </source>
</evidence>
<dbReference type="Gene3D" id="3.40.718.10">
    <property type="entry name" value="Isopropylmalate Dehydrogenase"/>
    <property type="match status" value="1"/>
</dbReference>
<dbReference type="EMBL" id="LANA01000001">
    <property type="protein sequence ID" value="NMN66914.1"/>
    <property type="molecule type" value="Genomic_DNA"/>
</dbReference>
<dbReference type="RefSeq" id="WP_169035441.1">
    <property type="nucleotide sequence ID" value="NZ_LANA01000001.1"/>
</dbReference>
<dbReference type="InterPro" id="IPR005255">
    <property type="entry name" value="PdxA_fam"/>
</dbReference>
<evidence type="ECO:0000313" key="5">
    <source>
        <dbReference type="Proteomes" id="UP001166004"/>
    </source>
</evidence>
<evidence type="ECO:0000256" key="2">
    <source>
        <dbReference type="ARBA" id="ARBA00023002"/>
    </source>
</evidence>
<evidence type="ECO:0000256" key="3">
    <source>
        <dbReference type="ARBA" id="ARBA00023027"/>
    </source>
</evidence>
<accession>A0ABX1T1I1</accession>
<organism evidence="4 5">
    <name type="scientific">Pelagibacter ubique</name>
    <dbReference type="NCBI Taxonomy" id="198252"/>
    <lineage>
        <taxon>Bacteria</taxon>
        <taxon>Pseudomonadati</taxon>
        <taxon>Pseudomonadota</taxon>
        <taxon>Alphaproteobacteria</taxon>
        <taxon>Candidatus Pelagibacterales</taxon>
        <taxon>Candidatus Pelagibacteraceae</taxon>
        <taxon>Candidatus Pelagibacter</taxon>
    </lineage>
</organism>
<gene>
    <name evidence="4" type="ORF">VP91_00000440</name>
</gene>
<evidence type="ECO:0000313" key="4">
    <source>
        <dbReference type="EMBL" id="NMN66914.1"/>
    </source>
</evidence>
<sequence length="321" mass="37075">MNNSPILVVSGEPFSVFIEIFLKCLKKNKFKKKIILIVSKKLFMKQMKSLGFNFDINSIDINNINEQNLYKKKINIIDVNFVFKNSFERITNKSNKYINECFVVALKLLETKKFSGLINGPISKKNFLKGKFLGITEYLAEKTKKKNEVAMLIYNKKLSVSPITTHLPLKDVHKNLSKKKIIKHIFLINQFYKKHFKKNAKIAITGLNPHCESNFKNSEEKRYIKPAINTLIKKNYKIKGPFPADTIFMKEQSKNYDVIVGMYHDQVLAPMKTLFDFDAINITLGLPFIRISPDHGPNHIMLGKNLSNPKSLIQALKFLDK</sequence>
<dbReference type="Pfam" id="PF04166">
    <property type="entry name" value="PdxA"/>
    <property type="match status" value="1"/>
</dbReference>
<reference evidence="4 5" key="1">
    <citation type="submission" date="2019-07" db="EMBL/GenBank/DDBJ databases">
        <title>SAR11 Genome Evolution.</title>
        <authorList>
            <person name="Giovannoni S."/>
        </authorList>
    </citation>
    <scope>NUCLEOTIDE SEQUENCE [LARGE SCALE GENOMIC DNA]</scope>
    <source>
        <strain evidence="4 5">HTCC9565</strain>
    </source>
</reference>
<dbReference type="Proteomes" id="UP001166004">
    <property type="component" value="Unassembled WGS sequence"/>
</dbReference>